<keyword evidence="7" id="KW-1185">Reference proteome</keyword>
<evidence type="ECO:0000313" key="7">
    <source>
        <dbReference type="Proteomes" id="UP000438760"/>
    </source>
</evidence>
<dbReference type="CDD" id="cd07185">
    <property type="entry name" value="OmpA_C-like"/>
    <property type="match status" value="1"/>
</dbReference>
<dbReference type="InterPro" id="IPR036737">
    <property type="entry name" value="OmpA-like_sf"/>
</dbReference>
<dbReference type="Pfam" id="PF00691">
    <property type="entry name" value="OmpA"/>
    <property type="match status" value="1"/>
</dbReference>
<dbReference type="GO" id="GO:0009279">
    <property type="term" value="C:cell outer membrane"/>
    <property type="evidence" value="ECO:0007669"/>
    <property type="project" value="UniProtKB-SubCell"/>
</dbReference>
<dbReference type="RefSeq" id="WP_155091428.1">
    <property type="nucleotide sequence ID" value="NZ_CP102754.1"/>
</dbReference>
<feature type="domain" description="OmpA-like" evidence="5">
    <location>
        <begin position="221"/>
        <end position="332"/>
    </location>
</feature>
<name>A0A6I3LJK6_9FLAO</name>
<sequence length="332" mass="36966">MKKTTLILACSCLIIACGEKKNNVQTQDIPMEQQSNSTDKLEQTPTKFNIEDIKFSQADLGTFPFFTLPKGLQELNKPLQKNFDVCYFPIDGIITPIEGKLFKTNVTAVPGEEFSQRYFEKSIEDYLVSIGGVKVFNGEITQEQYNSYHKQDPNKGADGDIGYPGEIIQVFVIRSEQQGNIYVQYTANNAGGKLNIVQQEALQQTITKITADEIAKDLIEKGKSILYINFDIDKSTITEEGQKIVAEIATALSKDLTLRISIEGHTDNTGDGINNKKLSTDRANAVMNSLINYKVDKARLLAKGFGAEHPLVANDSESNKAKNRRVELVRIE</sequence>
<dbReference type="AlphaFoldDB" id="A0A6I3LJK6"/>
<accession>A0A6I3LJK6</accession>
<dbReference type="OrthoDB" id="9792021at2"/>
<proteinExistence type="predicted"/>
<dbReference type="PRINTS" id="PR01021">
    <property type="entry name" value="OMPADOMAIN"/>
</dbReference>
<organism evidence="6 7">
    <name type="scientific">Myroides albus</name>
    <dbReference type="NCBI Taxonomy" id="2562892"/>
    <lineage>
        <taxon>Bacteria</taxon>
        <taxon>Pseudomonadati</taxon>
        <taxon>Bacteroidota</taxon>
        <taxon>Flavobacteriia</taxon>
        <taxon>Flavobacteriales</taxon>
        <taxon>Flavobacteriaceae</taxon>
        <taxon>Myroides</taxon>
    </lineage>
</organism>
<reference evidence="6 7" key="1">
    <citation type="submission" date="2019-11" db="EMBL/GenBank/DDBJ databases">
        <title>Genome of Strain BIT-d1.</title>
        <authorList>
            <person name="Yang Y."/>
        </authorList>
    </citation>
    <scope>NUCLEOTIDE SEQUENCE [LARGE SCALE GENOMIC DNA]</scope>
    <source>
        <strain evidence="6 7">BIT-d1</strain>
    </source>
</reference>
<evidence type="ECO:0000256" key="1">
    <source>
        <dbReference type="ARBA" id="ARBA00004442"/>
    </source>
</evidence>
<dbReference type="SUPFAM" id="SSF103088">
    <property type="entry name" value="OmpA-like"/>
    <property type="match status" value="1"/>
</dbReference>
<evidence type="ECO:0000256" key="2">
    <source>
        <dbReference type="ARBA" id="ARBA00023136"/>
    </source>
</evidence>
<dbReference type="PROSITE" id="PS51123">
    <property type="entry name" value="OMPA_2"/>
    <property type="match status" value="1"/>
</dbReference>
<gene>
    <name evidence="6" type="ORF">GJV76_04400</name>
</gene>
<dbReference type="InterPro" id="IPR050330">
    <property type="entry name" value="Bact_OuterMem_StrucFunc"/>
</dbReference>
<dbReference type="InterPro" id="IPR006664">
    <property type="entry name" value="OMP_bac"/>
</dbReference>
<evidence type="ECO:0000313" key="6">
    <source>
        <dbReference type="EMBL" id="MTG97380.1"/>
    </source>
</evidence>
<comment type="caution">
    <text evidence="6">The sequence shown here is derived from an EMBL/GenBank/DDBJ whole genome shotgun (WGS) entry which is preliminary data.</text>
</comment>
<dbReference type="PANTHER" id="PTHR30329:SF21">
    <property type="entry name" value="LIPOPROTEIN YIAD-RELATED"/>
    <property type="match status" value="1"/>
</dbReference>
<dbReference type="Proteomes" id="UP000438760">
    <property type="component" value="Unassembled WGS sequence"/>
</dbReference>
<evidence type="ECO:0000256" key="3">
    <source>
        <dbReference type="ARBA" id="ARBA00023237"/>
    </source>
</evidence>
<keyword evidence="3" id="KW-0998">Cell outer membrane</keyword>
<evidence type="ECO:0000259" key="5">
    <source>
        <dbReference type="PROSITE" id="PS51123"/>
    </source>
</evidence>
<dbReference type="InterPro" id="IPR006665">
    <property type="entry name" value="OmpA-like"/>
</dbReference>
<dbReference type="PANTHER" id="PTHR30329">
    <property type="entry name" value="STATOR ELEMENT OF FLAGELLAR MOTOR COMPLEX"/>
    <property type="match status" value="1"/>
</dbReference>
<evidence type="ECO:0000256" key="4">
    <source>
        <dbReference type="PROSITE-ProRule" id="PRU00473"/>
    </source>
</evidence>
<comment type="subcellular location">
    <subcellularLocation>
        <location evidence="1">Cell outer membrane</location>
    </subcellularLocation>
</comment>
<dbReference type="PROSITE" id="PS51257">
    <property type="entry name" value="PROKAR_LIPOPROTEIN"/>
    <property type="match status" value="1"/>
</dbReference>
<keyword evidence="2 4" id="KW-0472">Membrane</keyword>
<protein>
    <submittedName>
        <fullName evidence="6">OmpA family protein</fullName>
    </submittedName>
</protein>
<dbReference type="Gene3D" id="3.30.1330.60">
    <property type="entry name" value="OmpA-like domain"/>
    <property type="match status" value="1"/>
</dbReference>
<dbReference type="EMBL" id="WMJX01000006">
    <property type="protein sequence ID" value="MTG97380.1"/>
    <property type="molecule type" value="Genomic_DNA"/>
</dbReference>